<proteinExistence type="predicted"/>
<evidence type="ECO:0000313" key="3">
    <source>
        <dbReference type="Proteomes" id="UP001501005"/>
    </source>
</evidence>
<reference evidence="3" key="1">
    <citation type="journal article" date="2019" name="Int. J. Syst. Evol. Microbiol.">
        <title>The Global Catalogue of Microorganisms (GCM) 10K type strain sequencing project: providing services to taxonomists for standard genome sequencing and annotation.</title>
        <authorList>
            <consortium name="The Broad Institute Genomics Platform"/>
            <consortium name="The Broad Institute Genome Sequencing Center for Infectious Disease"/>
            <person name="Wu L."/>
            <person name="Ma J."/>
        </authorList>
    </citation>
    <scope>NUCLEOTIDE SEQUENCE [LARGE SCALE GENOMIC DNA]</scope>
    <source>
        <strain evidence="3">JCM 10673</strain>
    </source>
</reference>
<accession>A0ABP3Z9C6</accession>
<gene>
    <name evidence="2" type="ORF">GCM10009549_30980</name>
</gene>
<protein>
    <submittedName>
        <fullName evidence="2">Uncharacterized protein</fullName>
    </submittedName>
</protein>
<keyword evidence="3" id="KW-1185">Reference proteome</keyword>
<dbReference type="EMBL" id="BAAAHG010000023">
    <property type="protein sequence ID" value="GAA0915497.1"/>
    <property type="molecule type" value="Genomic_DNA"/>
</dbReference>
<evidence type="ECO:0000313" key="2">
    <source>
        <dbReference type="EMBL" id="GAA0915497.1"/>
    </source>
</evidence>
<sequence length="102" mass="10851">MRVRGDRRGGYGGRRSRSTAGRASHGTEVRPGPRSGGETTPWQKGRGSSDGEEPRPCSGGHRHGAVSGRQYDEPEAPRAPVGCQTVFVSRKAVRRSVPGVAK</sequence>
<dbReference type="Proteomes" id="UP001501005">
    <property type="component" value="Unassembled WGS sequence"/>
</dbReference>
<comment type="caution">
    <text evidence="2">The sequence shown here is derived from an EMBL/GenBank/DDBJ whole genome shotgun (WGS) entry which is preliminary data.</text>
</comment>
<feature type="region of interest" description="Disordered" evidence="1">
    <location>
        <begin position="1"/>
        <end position="82"/>
    </location>
</feature>
<organism evidence="2 3">
    <name type="scientific">Streptomyces thermoalcalitolerans</name>
    <dbReference type="NCBI Taxonomy" id="65605"/>
    <lineage>
        <taxon>Bacteria</taxon>
        <taxon>Bacillati</taxon>
        <taxon>Actinomycetota</taxon>
        <taxon>Actinomycetes</taxon>
        <taxon>Kitasatosporales</taxon>
        <taxon>Streptomycetaceae</taxon>
        <taxon>Streptomyces</taxon>
    </lineage>
</organism>
<name>A0ABP3Z9C6_9ACTN</name>
<evidence type="ECO:0000256" key="1">
    <source>
        <dbReference type="SAM" id="MobiDB-lite"/>
    </source>
</evidence>